<dbReference type="Proteomes" id="UP000663881">
    <property type="component" value="Unassembled WGS sequence"/>
</dbReference>
<evidence type="ECO:0000313" key="4">
    <source>
        <dbReference type="Proteomes" id="UP000663891"/>
    </source>
</evidence>
<dbReference type="EMBL" id="CAJOAY010002302">
    <property type="protein sequence ID" value="CAF3940367.1"/>
    <property type="molecule type" value="Genomic_DNA"/>
</dbReference>
<gene>
    <name evidence="3" type="ORF">OKA104_LOCUS26350</name>
    <name evidence="2" type="ORF">VCS650_LOCUS39948</name>
</gene>
<proteinExistence type="predicted"/>
<dbReference type="OrthoDB" id="10066007at2759"/>
<dbReference type="EMBL" id="CAJNON010001398">
    <property type="protein sequence ID" value="CAF1459261.1"/>
    <property type="molecule type" value="Genomic_DNA"/>
</dbReference>
<name>A0A815Q9W4_9BILA</name>
<feature type="region of interest" description="Disordered" evidence="1">
    <location>
        <begin position="60"/>
        <end position="81"/>
    </location>
</feature>
<evidence type="ECO:0000313" key="2">
    <source>
        <dbReference type="EMBL" id="CAF1459261.1"/>
    </source>
</evidence>
<sequence length="106" mass="12697">MEYILERRHTIESDFIQMLIDRINQSNIDLPTREHLIAKINQLSTNLRYVDRFTNTRISFNANNDSDEESNNDDEPDDADIEFDYCDDLENELLDQIELEQDYNTY</sequence>
<evidence type="ECO:0000256" key="1">
    <source>
        <dbReference type="SAM" id="MobiDB-lite"/>
    </source>
</evidence>
<protein>
    <submittedName>
        <fullName evidence="2">Uncharacterized protein</fullName>
    </submittedName>
</protein>
<evidence type="ECO:0000313" key="3">
    <source>
        <dbReference type="EMBL" id="CAF3940367.1"/>
    </source>
</evidence>
<accession>A0A815Q9W4</accession>
<reference evidence="2" key="1">
    <citation type="submission" date="2021-02" db="EMBL/GenBank/DDBJ databases">
        <authorList>
            <person name="Nowell W R."/>
        </authorList>
    </citation>
    <scope>NUCLEOTIDE SEQUENCE</scope>
</reference>
<feature type="compositionally biased region" description="Acidic residues" evidence="1">
    <location>
        <begin position="65"/>
        <end position="81"/>
    </location>
</feature>
<dbReference type="Proteomes" id="UP000663891">
    <property type="component" value="Unassembled WGS sequence"/>
</dbReference>
<comment type="caution">
    <text evidence="2">The sequence shown here is derived from an EMBL/GenBank/DDBJ whole genome shotgun (WGS) entry which is preliminary data.</text>
</comment>
<dbReference type="AlphaFoldDB" id="A0A815Q9W4"/>
<organism evidence="2 4">
    <name type="scientific">Adineta steineri</name>
    <dbReference type="NCBI Taxonomy" id="433720"/>
    <lineage>
        <taxon>Eukaryota</taxon>
        <taxon>Metazoa</taxon>
        <taxon>Spiralia</taxon>
        <taxon>Gnathifera</taxon>
        <taxon>Rotifera</taxon>
        <taxon>Eurotatoria</taxon>
        <taxon>Bdelloidea</taxon>
        <taxon>Adinetida</taxon>
        <taxon>Adinetidae</taxon>
        <taxon>Adineta</taxon>
    </lineage>
</organism>